<protein>
    <recommendedName>
        <fullName evidence="4">Stage II sporulation protein M</fullName>
    </recommendedName>
</protein>
<evidence type="ECO:0000313" key="3">
    <source>
        <dbReference type="Proteomes" id="UP000441399"/>
    </source>
</evidence>
<dbReference type="EMBL" id="CACSIO010000012">
    <property type="protein sequence ID" value="CAA0106260.1"/>
    <property type="molecule type" value="Genomic_DNA"/>
</dbReference>
<feature type="transmembrane region" description="Helical" evidence="1">
    <location>
        <begin position="103"/>
        <end position="125"/>
    </location>
</feature>
<dbReference type="PANTHER" id="PTHR35337">
    <property type="entry name" value="SLR1478 PROTEIN"/>
    <property type="match status" value="1"/>
</dbReference>
<dbReference type="Pfam" id="PF01944">
    <property type="entry name" value="SpoIIM"/>
    <property type="match status" value="1"/>
</dbReference>
<gene>
    <name evidence="2" type="ORF">OPDIPICF_01041</name>
</gene>
<keyword evidence="1" id="KW-0472">Membrane</keyword>
<dbReference type="InterPro" id="IPR002798">
    <property type="entry name" value="SpoIIM-like"/>
</dbReference>
<dbReference type="OrthoDB" id="9792847at2"/>
<reference evidence="2 3" key="1">
    <citation type="submission" date="2019-11" db="EMBL/GenBank/DDBJ databases">
        <authorList>
            <person name="Holert J."/>
        </authorList>
    </citation>
    <scope>NUCLEOTIDE SEQUENCE [LARGE SCALE GENOMIC DNA]</scope>
    <source>
        <strain evidence="2">SB11_3</strain>
    </source>
</reference>
<evidence type="ECO:0000256" key="1">
    <source>
        <dbReference type="SAM" id="Phobius"/>
    </source>
</evidence>
<keyword evidence="3" id="KW-1185">Reference proteome</keyword>
<accession>A0A5S9PPY5</accession>
<feature type="transmembrane region" description="Helical" evidence="1">
    <location>
        <begin position="186"/>
        <end position="210"/>
    </location>
</feature>
<dbReference type="Proteomes" id="UP000441399">
    <property type="component" value="Unassembled WGS sequence"/>
</dbReference>
<feature type="transmembrane region" description="Helical" evidence="1">
    <location>
        <begin position="299"/>
        <end position="318"/>
    </location>
</feature>
<keyword evidence="1" id="KW-0812">Transmembrane</keyword>
<organism evidence="2 3">
    <name type="scientific">BD1-7 clade bacterium</name>
    <dbReference type="NCBI Taxonomy" id="2029982"/>
    <lineage>
        <taxon>Bacteria</taxon>
        <taxon>Pseudomonadati</taxon>
        <taxon>Pseudomonadota</taxon>
        <taxon>Gammaproteobacteria</taxon>
        <taxon>Cellvibrionales</taxon>
        <taxon>Spongiibacteraceae</taxon>
        <taxon>BD1-7 clade</taxon>
    </lineage>
</organism>
<sequence length="328" mass="36366">MKEQAFVDQYGDTWGQLEAYLALSRRARKTSPLAENVPALYRSCCHHLSMARQRHYSLQLTERLNALVRDTQHELYQIKPQSRYAFMRFLVADFPATIHKNRWFVLAGMLLFFGPLLITGLVVYLDSDLLYGLMPAEQVRQFESMYDPEANAIGRERDSATDLHMFGYYIYNNISIAFRTFAGGMLLGLGAIFFLVYNGLVIGGVMGYMGSQGFVDTFFPFVAGHGSFELTAIGLSGAAGLKLGFAIVAPGNLTRLSALRQAGKEAAIMMYAAFLMLLMAALIEAFWSSSSALGNPTKYAVGGILWVLVIGVFLNAMLRGRPVVEGQR</sequence>
<dbReference type="AlphaFoldDB" id="A0A5S9PPY5"/>
<feature type="transmembrane region" description="Helical" evidence="1">
    <location>
        <begin position="230"/>
        <end position="254"/>
    </location>
</feature>
<keyword evidence="1" id="KW-1133">Transmembrane helix</keyword>
<feature type="transmembrane region" description="Helical" evidence="1">
    <location>
        <begin position="266"/>
        <end position="287"/>
    </location>
</feature>
<name>A0A5S9PPY5_9GAMM</name>
<evidence type="ECO:0008006" key="4">
    <source>
        <dbReference type="Google" id="ProtNLM"/>
    </source>
</evidence>
<dbReference type="PANTHER" id="PTHR35337:SF1">
    <property type="entry name" value="SLR1478 PROTEIN"/>
    <property type="match status" value="1"/>
</dbReference>
<proteinExistence type="predicted"/>
<evidence type="ECO:0000313" key="2">
    <source>
        <dbReference type="EMBL" id="CAA0106260.1"/>
    </source>
</evidence>